<proteinExistence type="predicted"/>
<keyword evidence="3 6" id="KW-0812">Transmembrane</keyword>
<feature type="transmembrane region" description="Helical" evidence="6">
    <location>
        <begin position="38"/>
        <end position="58"/>
    </location>
</feature>
<dbReference type="RefSeq" id="WP_266282580.1">
    <property type="nucleotide sequence ID" value="NZ_JAPKNF010000002.1"/>
</dbReference>
<feature type="transmembrane region" description="Helical" evidence="6">
    <location>
        <begin position="135"/>
        <end position="158"/>
    </location>
</feature>
<evidence type="ECO:0000256" key="4">
    <source>
        <dbReference type="ARBA" id="ARBA00022989"/>
    </source>
</evidence>
<dbReference type="Proteomes" id="UP001223743">
    <property type="component" value="Unassembled WGS sequence"/>
</dbReference>
<evidence type="ECO:0000313" key="8">
    <source>
        <dbReference type="Proteomes" id="UP001223743"/>
    </source>
</evidence>
<sequence length="226" mass="23711">MPMMRAWPLIAGLLLLAALWLGPLPEMARRAFSPHMILHLGLTLVAAPLVAIGAIRLLPTHWREGAGQPLSAALAVSALEFVVVWGWHAPALHEAAAGSSVMFAVQQASFLAAGLALWGTAFFGRGRRHAAAGALAMLLTSMHMAMLGVLLVLAPRLVYAPQFCLGAFGLDPLGDQQLGGGLMAFFGGGAAAIGGAVLALRLGRERDGLDEAVPMPVERFRTPDRT</sequence>
<keyword evidence="5 6" id="KW-0472">Membrane</keyword>
<feature type="transmembrane region" description="Helical" evidence="6">
    <location>
        <begin position="70"/>
        <end position="89"/>
    </location>
</feature>
<protein>
    <submittedName>
        <fullName evidence="7">Membrane protein</fullName>
    </submittedName>
</protein>
<feature type="transmembrane region" description="Helical" evidence="6">
    <location>
        <begin position="101"/>
        <end position="123"/>
    </location>
</feature>
<keyword evidence="8" id="KW-1185">Reference proteome</keyword>
<dbReference type="EMBL" id="JAUSWJ010000001">
    <property type="protein sequence ID" value="MDQ0517906.1"/>
    <property type="molecule type" value="Genomic_DNA"/>
</dbReference>
<evidence type="ECO:0000256" key="2">
    <source>
        <dbReference type="ARBA" id="ARBA00022475"/>
    </source>
</evidence>
<accession>A0ABU0MAD5</accession>
<keyword evidence="4 6" id="KW-1133">Transmembrane helix</keyword>
<evidence type="ECO:0000256" key="6">
    <source>
        <dbReference type="SAM" id="Phobius"/>
    </source>
</evidence>
<keyword evidence="2" id="KW-1003">Cell membrane</keyword>
<evidence type="ECO:0000256" key="5">
    <source>
        <dbReference type="ARBA" id="ARBA00023136"/>
    </source>
</evidence>
<dbReference type="InterPro" id="IPR019108">
    <property type="entry name" value="Caa3_assmbl_CtaG-rel"/>
</dbReference>
<dbReference type="Pfam" id="PF09678">
    <property type="entry name" value="Caa3_CtaG"/>
    <property type="match status" value="1"/>
</dbReference>
<reference evidence="7 8" key="1">
    <citation type="submission" date="2023-07" db="EMBL/GenBank/DDBJ databases">
        <title>Genomic Encyclopedia of Type Strains, Phase IV (KMG-IV): sequencing the most valuable type-strain genomes for metagenomic binning, comparative biology and taxonomic classification.</title>
        <authorList>
            <person name="Goeker M."/>
        </authorList>
    </citation>
    <scope>NUCLEOTIDE SEQUENCE [LARGE SCALE GENOMIC DNA]</scope>
    <source>
        <strain evidence="7 8">B1-1</strain>
    </source>
</reference>
<name>A0ABU0MAD5_9HYPH</name>
<comment type="subcellular location">
    <subcellularLocation>
        <location evidence="1">Cell membrane</location>
        <topology evidence="1">Multi-pass membrane protein</topology>
    </subcellularLocation>
</comment>
<feature type="transmembrane region" description="Helical" evidence="6">
    <location>
        <begin position="178"/>
        <end position="200"/>
    </location>
</feature>
<evidence type="ECO:0000256" key="1">
    <source>
        <dbReference type="ARBA" id="ARBA00004651"/>
    </source>
</evidence>
<evidence type="ECO:0000313" key="7">
    <source>
        <dbReference type="EMBL" id="MDQ0517906.1"/>
    </source>
</evidence>
<evidence type="ECO:0000256" key="3">
    <source>
        <dbReference type="ARBA" id="ARBA00022692"/>
    </source>
</evidence>
<gene>
    <name evidence="7" type="ORF">QO015_003519</name>
</gene>
<comment type="caution">
    <text evidence="7">The sequence shown here is derived from an EMBL/GenBank/DDBJ whole genome shotgun (WGS) entry which is preliminary data.</text>
</comment>
<organism evidence="7 8">
    <name type="scientific">Kaistia geumhonensis</name>
    <dbReference type="NCBI Taxonomy" id="410839"/>
    <lineage>
        <taxon>Bacteria</taxon>
        <taxon>Pseudomonadati</taxon>
        <taxon>Pseudomonadota</taxon>
        <taxon>Alphaproteobacteria</taxon>
        <taxon>Hyphomicrobiales</taxon>
        <taxon>Kaistiaceae</taxon>
        <taxon>Kaistia</taxon>
    </lineage>
</organism>